<keyword evidence="7" id="KW-1185">Reference proteome</keyword>
<evidence type="ECO:0000256" key="4">
    <source>
        <dbReference type="ARBA" id="ARBA00022741"/>
    </source>
</evidence>
<dbReference type="PANTHER" id="PTHR10520">
    <property type="entry name" value="TRIFUNCTIONAL PURINE BIOSYNTHETIC PROTEIN ADENOSINE-3-RELATED"/>
    <property type="match status" value="1"/>
</dbReference>
<comment type="pathway">
    <text evidence="1">Purine metabolism; IMP biosynthesis via de novo pathway; 5-amino-1-(5-phospho-D-ribosyl)imidazole from N(2)-formyl-N(1)-(5-phospho-D-ribosyl)glycinamide: step 2/2.</text>
</comment>
<evidence type="ECO:0000256" key="1">
    <source>
        <dbReference type="ARBA" id="ARBA00004686"/>
    </source>
</evidence>
<dbReference type="InterPro" id="IPR004733">
    <property type="entry name" value="PurM_cligase"/>
</dbReference>
<dbReference type="RefSeq" id="XP_011042794.1">
    <property type="nucleotide sequence ID" value="XM_011044492.1"/>
</dbReference>
<dbReference type="InterPro" id="IPR010918">
    <property type="entry name" value="PurM-like_C_dom"/>
</dbReference>
<dbReference type="InterPro" id="IPR036921">
    <property type="entry name" value="PurM-like_N_sf"/>
</dbReference>
<dbReference type="GO" id="GO:0005524">
    <property type="term" value="F:ATP binding"/>
    <property type="evidence" value="ECO:0007669"/>
    <property type="project" value="UniProtKB-KW"/>
</dbReference>
<dbReference type="GO" id="GO:0005829">
    <property type="term" value="C:cytosol"/>
    <property type="evidence" value="ECO:0007669"/>
    <property type="project" value="TreeGrafter"/>
</dbReference>
<evidence type="ECO:0000256" key="2">
    <source>
        <dbReference type="ARBA" id="ARBA00013047"/>
    </source>
</evidence>
<dbReference type="Proteomes" id="UP000694918">
    <property type="component" value="Unplaced"/>
</dbReference>
<dbReference type="GO" id="GO:0046084">
    <property type="term" value="P:adenine biosynthetic process"/>
    <property type="evidence" value="ECO:0007669"/>
    <property type="project" value="TreeGrafter"/>
</dbReference>
<dbReference type="InterPro" id="IPR036676">
    <property type="entry name" value="PurM-like_C_sf"/>
</dbReference>
<keyword evidence="3" id="KW-0436">Ligase</keyword>
<dbReference type="GeneID" id="105138426"/>
<evidence type="ECO:0000256" key="3">
    <source>
        <dbReference type="ARBA" id="ARBA00022598"/>
    </source>
</evidence>
<dbReference type="Gene3D" id="3.90.650.10">
    <property type="entry name" value="PurM-like C-terminal domain"/>
    <property type="match status" value="2"/>
</dbReference>
<dbReference type="Pfam" id="PF02769">
    <property type="entry name" value="AIRS_C"/>
    <property type="match status" value="1"/>
</dbReference>
<gene>
    <name evidence="8" type="primary">LOC105138426</name>
</gene>
<feature type="domain" description="PurM-like C-terminal" evidence="6">
    <location>
        <begin position="144"/>
        <end position="239"/>
    </location>
</feature>
<accession>A0AAJ6Y557</accession>
<protein>
    <recommendedName>
        <fullName evidence="2">phosphoribosylformylglycinamidine cyclo-ligase</fullName>
        <ecNumber evidence="2">6.3.3.1</ecNumber>
    </recommendedName>
</protein>
<dbReference type="Gene3D" id="3.30.1330.10">
    <property type="entry name" value="PurM-like, N-terminal domain"/>
    <property type="match status" value="1"/>
</dbReference>
<reference evidence="8" key="1">
    <citation type="submission" date="2025-08" db="UniProtKB">
        <authorList>
            <consortium name="RefSeq"/>
        </authorList>
    </citation>
    <scope>IDENTIFICATION</scope>
</reference>
<evidence type="ECO:0000313" key="8">
    <source>
        <dbReference type="RefSeq" id="XP_011042794.1"/>
    </source>
</evidence>
<evidence type="ECO:0000256" key="5">
    <source>
        <dbReference type="ARBA" id="ARBA00022840"/>
    </source>
</evidence>
<dbReference type="GO" id="GO:0004641">
    <property type="term" value="F:phosphoribosylformylglycinamidine cyclo-ligase activity"/>
    <property type="evidence" value="ECO:0007669"/>
    <property type="project" value="UniProtKB-EC"/>
</dbReference>
<sequence length="243" mass="26375">MACYLIEVDNYGNSLSISLNGPLMGAMGNRPTQCMMWSNLLTLKVAVVSYSSLSTLDHHFTKTDNSLLTLMVLLNSFQTAEMPDFYAEGEYDLSGFAVGIVRKDSVIHGENIVAGDVLIGLPSSGVHSNGFSLQAGFLSSFDLISKGGVKGIVHITGGGFTDNIPRVFPKDLGASIYKESWEAPALFKWIQEAGRIEDAEMSRTFNMGIGMVTEEASLKVLEEGQHKPYRIGEVVCGEGVRYC</sequence>
<evidence type="ECO:0000313" key="7">
    <source>
        <dbReference type="Proteomes" id="UP000694918"/>
    </source>
</evidence>
<name>A0AAJ6Y557_POPEU</name>
<dbReference type="PANTHER" id="PTHR10520:SF12">
    <property type="entry name" value="TRIFUNCTIONAL PURINE BIOSYNTHETIC PROTEIN ADENOSINE-3"/>
    <property type="match status" value="1"/>
</dbReference>
<dbReference type="GO" id="GO:0006189">
    <property type="term" value="P:'de novo' IMP biosynthetic process"/>
    <property type="evidence" value="ECO:0007669"/>
    <property type="project" value="InterPro"/>
</dbReference>
<evidence type="ECO:0000259" key="6">
    <source>
        <dbReference type="Pfam" id="PF02769"/>
    </source>
</evidence>
<dbReference type="GO" id="GO:0004637">
    <property type="term" value="F:phosphoribosylamine-glycine ligase activity"/>
    <property type="evidence" value="ECO:0007669"/>
    <property type="project" value="TreeGrafter"/>
</dbReference>
<proteinExistence type="predicted"/>
<dbReference type="SUPFAM" id="SSF56042">
    <property type="entry name" value="PurM C-terminal domain-like"/>
    <property type="match status" value="1"/>
</dbReference>
<keyword evidence="4" id="KW-0547">Nucleotide-binding</keyword>
<organism evidence="7 8">
    <name type="scientific">Populus euphratica</name>
    <name type="common">Euphrates poplar</name>
    <dbReference type="NCBI Taxonomy" id="75702"/>
    <lineage>
        <taxon>Eukaryota</taxon>
        <taxon>Viridiplantae</taxon>
        <taxon>Streptophyta</taxon>
        <taxon>Embryophyta</taxon>
        <taxon>Tracheophyta</taxon>
        <taxon>Spermatophyta</taxon>
        <taxon>Magnoliopsida</taxon>
        <taxon>eudicotyledons</taxon>
        <taxon>Gunneridae</taxon>
        <taxon>Pentapetalae</taxon>
        <taxon>rosids</taxon>
        <taxon>fabids</taxon>
        <taxon>Malpighiales</taxon>
        <taxon>Salicaceae</taxon>
        <taxon>Saliceae</taxon>
        <taxon>Populus</taxon>
    </lineage>
</organism>
<dbReference type="AlphaFoldDB" id="A0AAJ6Y557"/>
<dbReference type="KEGG" id="peu:105138426"/>
<dbReference type="EC" id="6.3.3.1" evidence="2"/>
<keyword evidence="5" id="KW-0067">ATP-binding</keyword>